<dbReference type="Gene3D" id="1.10.443.10">
    <property type="entry name" value="Intergrase catalytic core"/>
    <property type="match status" value="1"/>
</dbReference>
<keyword evidence="1" id="KW-0233">DNA recombination</keyword>
<dbReference type="OrthoDB" id="9805859at2"/>
<organism evidence="2 3">
    <name type="scientific">Candidatus Neomicrothrix parvicella RN1</name>
    <dbReference type="NCBI Taxonomy" id="1229780"/>
    <lineage>
        <taxon>Bacteria</taxon>
        <taxon>Bacillati</taxon>
        <taxon>Actinomycetota</taxon>
        <taxon>Acidimicrobiia</taxon>
        <taxon>Acidimicrobiales</taxon>
        <taxon>Microthrixaceae</taxon>
        <taxon>Candidatus Neomicrothrix</taxon>
    </lineage>
</organism>
<dbReference type="RefSeq" id="WP_012228449.1">
    <property type="nucleotide sequence ID" value="NZ_HG422565.1"/>
</dbReference>
<gene>
    <name evidence="2" type="ORF">BN381_40002</name>
</gene>
<reference evidence="2 3" key="1">
    <citation type="journal article" date="2013" name="ISME J.">
        <title>Metabolic model for the filamentous 'Candidatus Microthrix parvicella' based on genomic and metagenomic analyses.</title>
        <authorList>
            <person name="Jon McIlroy S."/>
            <person name="Kristiansen R."/>
            <person name="Albertsen M."/>
            <person name="Michael Karst S."/>
            <person name="Rossetti S."/>
            <person name="Lund Nielsen J."/>
            <person name="Tandoi V."/>
            <person name="James Seviour R."/>
            <person name="Nielsen P.H."/>
        </authorList>
    </citation>
    <scope>NUCLEOTIDE SEQUENCE [LARGE SCALE GENOMIC DNA]</scope>
    <source>
        <strain evidence="2 3">RN1</strain>
    </source>
</reference>
<dbReference type="EMBL" id="CANL01000034">
    <property type="protein sequence ID" value="CCM64388.1"/>
    <property type="molecule type" value="Genomic_DNA"/>
</dbReference>
<name>R4Z0Z7_9ACTN</name>
<protein>
    <recommendedName>
        <fullName evidence="4">Tyr recombinase domain-containing protein</fullName>
    </recommendedName>
</protein>
<proteinExistence type="predicted"/>
<evidence type="ECO:0008006" key="4">
    <source>
        <dbReference type="Google" id="ProtNLM"/>
    </source>
</evidence>
<keyword evidence="3" id="KW-1185">Reference proteome</keyword>
<dbReference type="GO" id="GO:0015074">
    <property type="term" value="P:DNA integration"/>
    <property type="evidence" value="ECO:0007669"/>
    <property type="project" value="InterPro"/>
</dbReference>
<dbReference type="STRING" id="1229780.BN381_40002"/>
<dbReference type="AlphaFoldDB" id="R4Z0Z7"/>
<dbReference type="InterPro" id="IPR013762">
    <property type="entry name" value="Integrase-like_cat_sf"/>
</dbReference>
<dbReference type="Proteomes" id="UP000018291">
    <property type="component" value="Unassembled WGS sequence"/>
</dbReference>
<accession>R4Z0Z7</accession>
<evidence type="ECO:0000256" key="1">
    <source>
        <dbReference type="ARBA" id="ARBA00023172"/>
    </source>
</evidence>
<dbReference type="SUPFAM" id="SSF56349">
    <property type="entry name" value="DNA breaking-rejoining enzymes"/>
    <property type="match status" value="1"/>
</dbReference>
<sequence length="53" mass="5902">MRCLALQVGIDIKIVSDRPNHSPTHITRKIYTHVTPPMQSDAADRVASQDFGI</sequence>
<evidence type="ECO:0000313" key="3">
    <source>
        <dbReference type="Proteomes" id="UP000018291"/>
    </source>
</evidence>
<evidence type="ECO:0000313" key="2">
    <source>
        <dbReference type="EMBL" id="CCM64388.1"/>
    </source>
</evidence>
<dbReference type="GO" id="GO:0006310">
    <property type="term" value="P:DNA recombination"/>
    <property type="evidence" value="ECO:0007669"/>
    <property type="project" value="UniProtKB-KW"/>
</dbReference>
<comment type="caution">
    <text evidence="2">The sequence shown here is derived from an EMBL/GenBank/DDBJ whole genome shotgun (WGS) entry which is preliminary data.</text>
</comment>
<dbReference type="GO" id="GO:0003677">
    <property type="term" value="F:DNA binding"/>
    <property type="evidence" value="ECO:0007669"/>
    <property type="project" value="InterPro"/>
</dbReference>
<dbReference type="HOGENOM" id="CLU_3059674_0_0_11"/>
<dbReference type="InterPro" id="IPR011010">
    <property type="entry name" value="DNA_brk_join_enz"/>
</dbReference>